<dbReference type="InterPro" id="IPR008915">
    <property type="entry name" value="Peptidase_M50"/>
</dbReference>
<dbReference type="EMBL" id="DQSV01000017">
    <property type="protein sequence ID" value="HIP16872.1"/>
    <property type="molecule type" value="Genomic_DNA"/>
</dbReference>
<reference evidence="7" key="1">
    <citation type="journal article" date="2020" name="ISME J.">
        <title>Gammaproteobacteria mediating utilization of methyl-, sulfur- and petroleum organic compounds in deep ocean hydrothermal plumes.</title>
        <authorList>
            <person name="Zhou Z."/>
            <person name="Liu Y."/>
            <person name="Pan J."/>
            <person name="Cron B.R."/>
            <person name="Toner B.M."/>
            <person name="Anantharaman K."/>
            <person name="Breier J.A."/>
            <person name="Dick G.J."/>
            <person name="Li M."/>
        </authorList>
    </citation>
    <scope>NUCLEOTIDE SEQUENCE</scope>
    <source>
        <strain evidence="7">SZUA-1385</strain>
    </source>
</reference>
<feature type="transmembrane region" description="Helical" evidence="5">
    <location>
        <begin position="123"/>
        <end position="145"/>
    </location>
</feature>
<feature type="transmembrane region" description="Helical" evidence="5">
    <location>
        <begin position="157"/>
        <end position="178"/>
    </location>
</feature>
<dbReference type="PANTHER" id="PTHR13325:SF3">
    <property type="entry name" value="MEMBRANE-BOUND TRANSCRIPTION FACTOR SITE-2 PROTEASE"/>
    <property type="match status" value="1"/>
</dbReference>
<feature type="transmembrane region" description="Helical" evidence="5">
    <location>
        <begin position="198"/>
        <end position="217"/>
    </location>
</feature>
<evidence type="ECO:0000259" key="6">
    <source>
        <dbReference type="PROSITE" id="PS50106"/>
    </source>
</evidence>
<gene>
    <name evidence="7" type="ORF">EYG76_01015</name>
</gene>
<feature type="domain" description="PDZ" evidence="6">
    <location>
        <begin position="190"/>
        <end position="280"/>
    </location>
</feature>
<feature type="transmembrane region" description="Helical" evidence="5">
    <location>
        <begin position="83"/>
        <end position="103"/>
    </location>
</feature>
<name>A0A833DRM8_9EURY</name>
<evidence type="ECO:0000256" key="4">
    <source>
        <dbReference type="ARBA" id="ARBA00023136"/>
    </source>
</evidence>
<dbReference type="Pfam" id="PF02163">
    <property type="entry name" value="Peptidase_M50"/>
    <property type="match status" value="1"/>
</dbReference>
<dbReference type="GO" id="GO:0012505">
    <property type="term" value="C:endomembrane system"/>
    <property type="evidence" value="ECO:0007669"/>
    <property type="project" value="UniProtKB-SubCell"/>
</dbReference>
<dbReference type="Gene3D" id="2.30.42.10">
    <property type="match status" value="1"/>
</dbReference>
<keyword evidence="4 5" id="KW-0472">Membrane</keyword>
<evidence type="ECO:0000313" key="8">
    <source>
        <dbReference type="Proteomes" id="UP000605144"/>
    </source>
</evidence>
<dbReference type="GO" id="GO:0031293">
    <property type="term" value="P:membrane protein intracellular domain proteolysis"/>
    <property type="evidence" value="ECO:0007669"/>
    <property type="project" value="TreeGrafter"/>
</dbReference>
<dbReference type="SMART" id="SM00228">
    <property type="entry name" value="PDZ"/>
    <property type="match status" value="1"/>
</dbReference>
<comment type="subcellular location">
    <subcellularLocation>
        <location evidence="1">Endomembrane system</location>
        <topology evidence="1">Multi-pass membrane protein</topology>
    </subcellularLocation>
</comment>
<feature type="transmembrane region" description="Helical" evidence="5">
    <location>
        <begin position="372"/>
        <end position="391"/>
    </location>
</feature>
<sequence length="392" mass="44107">MEISSSMVLLICLIFWILLNLIYAKRNKIDKKNIGEDNNTNENENNNYNTGLKTYYGIFGVLRTSWGLKTIDIIGKYNIWRKIGIFLIPICVIISIITFYMFISSTLNLFNGTIPKESSKPIIFLFGNIIPWIPGVIALIIGITFHELAHGIVARSFNLKIKSTGLLLALGIPLGAFVEIGDEFKSASKKVRGAVASAGPIANVVIFMGVTLITPYFHELPTTLTIAEVLEDHPASGVLMSGDLIYSINGKRINSLSEFYNTARELRPKEKITLKVLRDNQLKTLELITSPEGKIGIIVEPSNDLMFILQLLYWTSMLNLMLGFFNLLPAIPLDGFHVWNALPELIRDLKRNSNILSNISKYLEYIINEKSLTTISMMVWLMIFASIMYSFL</sequence>
<dbReference type="InterPro" id="IPR001478">
    <property type="entry name" value="PDZ"/>
</dbReference>
<dbReference type="GO" id="GO:0005737">
    <property type="term" value="C:cytoplasm"/>
    <property type="evidence" value="ECO:0007669"/>
    <property type="project" value="TreeGrafter"/>
</dbReference>
<evidence type="ECO:0000313" key="7">
    <source>
        <dbReference type="EMBL" id="HIP16872.1"/>
    </source>
</evidence>
<dbReference type="SUPFAM" id="SSF50156">
    <property type="entry name" value="PDZ domain-like"/>
    <property type="match status" value="1"/>
</dbReference>
<feature type="transmembrane region" description="Helical" evidence="5">
    <location>
        <begin position="6"/>
        <end position="24"/>
    </location>
</feature>
<comment type="caution">
    <text evidence="7">The sequence shown here is derived from an EMBL/GenBank/DDBJ whole genome shotgun (WGS) entry which is preliminary data.</text>
</comment>
<dbReference type="PANTHER" id="PTHR13325">
    <property type="entry name" value="PROTEASE M50 MEMBRANE-BOUND TRANSCRIPTION FACTOR SITE 2 PROTEASE"/>
    <property type="match status" value="1"/>
</dbReference>
<evidence type="ECO:0000256" key="5">
    <source>
        <dbReference type="SAM" id="Phobius"/>
    </source>
</evidence>
<dbReference type="GO" id="GO:0016020">
    <property type="term" value="C:membrane"/>
    <property type="evidence" value="ECO:0007669"/>
    <property type="project" value="InterPro"/>
</dbReference>
<organism evidence="7 8">
    <name type="scientific">Methanothermococcus okinawensis</name>
    <dbReference type="NCBI Taxonomy" id="155863"/>
    <lineage>
        <taxon>Archaea</taxon>
        <taxon>Methanobacteriati</taxon>
        <taxon>Methanobacteriota</taxon>
        <taxon>Methanomada group</taxon>
        <taxon>Methanococci</taxon>
        <taxon>Methanococcales</taxon>
        <taxon>Methanococcaceae</taxon>
        <taxon>Methanothermococcus</taxon>
    </lineage>
</organism>
<evidence type="ECO:0000256" key="2">
    <source>
        <dbReference type="ARBA" id="ARBA00022692"/>
    </source>
</evidence>
<evidence type="ECO:0000256" key="1">
    <source>
        <dbReference type="ARBA" id="ARBA00004127"/>
    </source>
</evidence>
<dbReference type="InterPro" id="IPR001193">
    <property type="entry name" value="MBTPS2"/>
</dbReference>
<dbReference type="InterPro" id="IPR036034">
    <property type="entry name" value="PDZ_sf"/>
</dbReference>
<keyword evidence="3 5" id="KW-1133">Transmembrane helix</keyword>
<evidence type="ECO:0000256" key="3">
    <source>
        <dbReference type="ARBA" id="ARBA00022989"/>
    </source>
</evidence>
<dbReference type="AlphaFoldDB" id="A0A833DRM8"/>
<proteinExistence type="predicted"/>
<keyword evidence="2 5" id="KW-0812">Transmembrane</keyword>
<dbReference type="Proteomes" id="UP000605144">
    <property type="component" value="Unassembled WGS sequence"/>
</dbReference>
<feature type="transmembrane region" description="Helical" evidence="5">
    <location>
        <begin position="311"/>
        <end position="331"/>
    </location>
</feature>
<dbReference type="PROSITE" id="PS50106">
    <property type="entry name" value="PDZ"/>
    <property type="match status" value="1"/>
</dbReference>
<dbReference type="GO" id="GO:0004222">
    <property type="term" value="F:metalloendopeptidase activity"/>
    <property type="evidence" value="ECO:0007669"/>
    <property type="project" value="InterPro"/>
</dbReference>
<protein>
    <submittedName>
        <fullName evidence="7">PDZ domain-containing protein</fullName>
    </submittedName>
</protein>
<accession>A0A833DRM8</accession>